<dbReference type="EMBL" id="ML995844">
    <property type="protein sequence ID" value="KAF2768492.1"/>
    <property type="molecule type" value="Genomic_DNA"/>
</dbReference>
<keyword evidence="2 5" id="KW-0732">Signal</keyword>
<name>A0A6G1L7C2_9PEZI</name>
<evidence type="ECO:0000313" key="7">
    <source>
        <dbReference type="EMBL" id="KAF2768492.1"/>
    </source>
</evidence>
<dbReference type="SMART" id="SM00656">
    <property type="entry name" value="Amb_all"/>
    <property type="match status" value="1"/>
</dbReference>
<dbReference type="SUPFAM" id="SSF51126">
    <property type="entry name" value="Pectin lyase-like"/>
    <property type="match status" value="1"/>
</dbReference>
<keyword evidence="3 4" id="KW-0456">Lyase</keyword>
<keyword evidence="4" id="KW-0119">Carbohydrate metabolism</keyword>
<comment type="similarity">
    <text evidence="1 4">Belongs to the polysaccharide lyase 1 family.</text>
</comment>
<feature type="domain" description="Pectate lyase" evidence="6">
    <location>
        <begin position="67"/>
        <end position="277"/>
    </location>
</feature>
<dbReference type="Gene3D" id="2.160.20.10">
    <property type="entry name" value="Single-stranded right-handed beta-helix, Pectin lyase-like"/>
    <property type="match status" value="1"/>
</dbReference>
<reference evidence="7" key="1">
    <citation type="journal article" date="2020" name="Stud. Mycol.">
        <title>101 Dothideomycetes genomes: a test case for predicting lifestyles and emergence of pathogens.</title>
        <authorList>
            <person name="Haridas S."/>
            <person name="Albert R."/>
            <person name="Binder M."/>
            <person name="Bloem J."/>
            <person name="Labutti K."/>
            <person name="Salamov A."/>
            <person name="Andreopoulos B."/>
            <person name="Baker S."/>
            <person name="Barry K."/>
            <person name="Bills G."/>
            <person name="Bluhm B."/>
            <person name="Cannon C."/>
            <person name="Castanera R."/>
            <person name="Culley D."/>
            <person name="Daum C."/>
            <person name="Ezra D."/>
            <person name="Gonzalez J."/>
            <person name="Henrissat B."/>
            <person name="Kuo A."/>
            <person name="Liang C."/>
            <person name="Lipzen A."/>
            <person name="Lutzoni F."/>
            <person name="Magnuson J."/>
            <person name="Mondo S."/>
            <person name="Nolan M."/>
            <person name="Ohm R."/>
            <person name="Pangilinan J."/>
            <person name="Park H.-J."/>
            <person name="Ramirez L."/>
            <person name="Alfaro M."/>
            <person name="Sun H."/>
            <person name="Tritt A."/>
            <person name="Yoshinaga Y."/>
            <person name="Zwiers L.-H."/>
            <person name="Turgeon B."/>
            <person name="Goodwin S."/>
            <person name="Spatafora J."/>
            <person name="Crous P."/>
            <person name="Grigoriev I."/>
        </authorList>
    </citation>
    <scope>NUCLEOTIDE SEQUENCE</scope>
    <source>
        <strain evidence="7">CBS 116005</strain>
    </source>
</reference>
<dbReference type="OrthoDB" id="1637350at2759"/>
<keyword evidence="4" id="KW-0964">Secreted</keyword>
<feature type="signal peptide" evidence="5">
    <location>
        <begin position="1"/>
        <end position="19"/>
    </location>
</feature>
<protein>
    <submittedName>
        <fullName evidence="7">Pectate lyase</fullName>
    </submittedName>
</protein>
<dbReference type="GO" id="GO:0005576">
    <property type="term" value="C:extracellular region"/>
    <property type="evidence" value="ECO:0007669"/>
    <property type="project" value="UniProtKB-SubCell"/>
</dbReference>
<keyword evidence="8" id="KW-1185">Reference proteome</keyword>
<accession>A0A6G1L7C2</accession>
<evidence type="ECO:0000313" key="8">
    <source>
        <dbReference type="Proteomes" id="UP000799436"/>
    </source>
</evidence>
<proteinExistence type="inferred from homology"/>
<dbReference type="AlphaFoldDB" id="A0A6G1L7C2"/>
<dbReference type="InterPro" id="IPR002022">
    <property type="entry name" value="Pec_lyase"/>
</dbReference>
<gene>
    <name evidence="7" type="ORF">EJ03DRAFT_314129</name>
</gene>
<comment type="subcellular location">
    <subcellularLocation>
        <location evidence="4">Secreted</location>
    </subcellularLocation>
</comment>
<evidence type="ECO:0000259" key="6">
    <source>
        <dbReference type="SMART" id="SM00656"/>
    </source>
</evidence>
<dbReference type="GO" id="GO:0030570">
    <property type="term" value="F:pectate lyase activity"/>
    <property type="evidence" value="ECO:0007669"/>
    <property type="project" value="InterPro"/>
</dbReference>
<evidence type="ECO:0000256" key="5">
    <source>
        <dbReference type="SAM" id="SignalP"/>
    </source>
</evidence>
<organism evidence="7 8">
    <name type="scientific">Teratosphaeria nubilosa</name>
    <dbReference type="NCBI Taxonomy" id="161662"/>
    <lineage>
        <taxon>Eukaryota</taxon>
        <taxon>Fungi</taxon>
        <taxon>Dikarya</taxon>
        <taxon>Ascomycota</taxon>
        <taxon>Pezizomycotina</taxon>
        <taxon>Dothideomycetes</taxon>
        <taxon>Dothideomycetidae</taxon>
        <taxon>Mycosphaerellales</taxon>
        <taxon>Teratosphaeriaceae</taxon>
        <taxon>Teratosphaeria</taxon>
    </lineage>
</organism>
<sequence length="319" mass="33912">MQINVLVGVLAAVAQLACAHPTLSAPFNVTKYIAPHTKGTHSSNSTLNSTDGPIGYASLYKGTTGGQGGRVITVSSLDDLKVAVDGDEEAIVYISGPINGSGIVRVGANKSILGKDSHAVLSGVGLVINHAYNVIIRNIAISKVKSGNYTVAAIGILGSGYVWLDHLNLSSDKDHGQDYYEDLVDIDADSDHITVSNTYFHDHFKASRVGYGDKRAALQVTFANNYWKNIQSNVPLALTEAVHIFNSLFENASSAIEVRNGSQVLLESNDFGTPMKRGLSTHNMPNSTLTSVPYKYTLLGAENMEAVVRGVAGNTLTFG</sequence>
<evidence type="ECO:0000256" key="3">
    <source>
        <dbReference type="ARBA" id="ARBA00023239"/>
    </source>
</evidence>
<dbReference type="InterPro" id="IPR011050">
    <property type="entry name" value="Pectin_lyase_fold/virulence"/>
</dbReference>
<evidence type="ECO:0000256" key="2">
    <source>
        <dbReference type="ARBA" id="ARBA00022729"/>
    </source>
</evidence>
<dbReference type="PANTHER" id="PTHR31683">
    <property type="entry name" value="PECTATE LYASE 18-RELATED"/>
    <property type="match status" value="1"/>
</dbReference>
<dbReference type="InterPro" id="IPR045032">
    <property type="entry name" value="PEL"/>
</dbReference>
<feature type="chain" id="PRO_5026021875" evidence="5">
    <location>
        <begin position="20"/>
        <end position="319"/>
    </location>
</feature>
<dbReference type="Proteomes" id="UP000799436">
    <property type="component" value="Unassembled WGS sequence"/>
</dbReference>
<dbReference type="InterPro" id="IPR012334">
    <property type="entry name" value="Pectin_lyas_fold"/>
</dbReference>
<evidence type="ECO:0000256" key="1">
    <source>
        <dbReference type="ARBA" id="ARBA00010980"/>
    </source>
</evidence>
<dbReference type="PANTHER" id="PTHR31683:SF18">
    <property type="entry name" value="PECTATE LYASE 21-RELATED"/>
    <property type="match status" value="1"/>
</dbReference>
<evidence type="ECO:0000256" key="4">
    <source>
        <dbReference type="RuleBase" id="RU361173"/>
    </source>
</evidence>
<dbReference type="Pfam" id="PF00544">
    <property type="entry name" value="Pectate_lyase_4"/>
    <property type="match status" value="1"/>
</dbReference>
<keyword evidence="4" id="KW-0624">Polysaccharide degradation</keyword>
<dbReference type="GO" id="GO:0000272">
    <property type="term" value="P:polysaccharide catabolic process"/>
    <property type="evidence" value="ECO:0007669"/>
    <property type="project" value="UniProtKB-KW"/>
</dbReference>